<dbReference type="GO" id="GO:0003924">
    <property type="term" value="F:GTPase activity"/>
    <property type="evidence" value="ECO:0007669"/>
    <property type="project" value="UniProtKB-UniRule"/>
</dbReference>
<comment type="subcellular location">
    <subcellularLocation>
        <location evidence="8">Cytoplasm</location>
    </subcellularLocation>
    <text evidence="8">Assembles at midcell at the inner surface of the cytoplasmic membrane.</text>
</comment>
<keyword evidence="6 8" id="KW-0717">Septation</keyword>
<dbReference type="InterPro" id="IPR020805">
    <property type="entry name" value="Cell_div_FtsZ_CS"/>
</dbReference>
<evidence type="ECO:0000256" key="1">
    <source>
        <dbReference type="ARBA" id="ARBA00009690"/>
    </source>
</evidence>
<evidence type="ECO:0000256" key="5">
    <source>
        <dbReference type="ARBA" id="ARBA00023134"/>
    </source>
</evidence>
<evidence type="ECO:0000256" key="9">
    <source>
        <dbReference type="NCBIfam" id="TIGR00065"/>
    </source>
</evidence>
<proteinExistence type="inferred from homology"/>
<dbReference type="EMBL" id="DVIU01000008">
    <property type="protein sequence ID" value="HIS35048.1"/>
    <property type="molecule type" value="Genomic_DNA"/>
</dbReference>
<keyword evidence="4 8" id="KW-0547">Nucleotide-binding</keyword>
<dbReference type="CDD" id="cd02201">
    <property type="entry name" value="FtsZ_type1"/>
    <property type="match status" value="1"/>
</dbReference>
<dbReference type="InterPro" id="IPR045061">
    <property type="entry name" value="FtsZ/CetZ"/>
</dbReference>
<evidence type="ECO:0000256" key="10">
    <source>
        <dbReference type="RuleBase" id="RU000631"/>
    </source>
</evidence>
<dbReference type="PRINTS" id="PR00423">
    <property type="entry name" value="CELLDVISFTSZ"/>
</dbReference>
<dbReference type="GO" id="GO:0032153">
    <property type="term" value="C:cell division site"/>
    <property type="evidence" value="ECO:0007669"/>
    <property type="project" value="UniProtKB-UniRule"/>
</dbReference>
<evidence type="ECO:0000259" key="11">
    <source>
        <dbReference type="SMART" id="SM00864"/>
    </source>
</evidence>
<dbReference type="InterPro" id="IPR008280">
    <property type="entry name" value="Tub_FtsZ_C"/>
</dbReference>
<dbReference type="Gene3D" id="3.30.1330.20">
    <property type="entry name" value="Tubulin/FtsZ, C-terminal domain"/>
    <property type="match status" value="1"/>
</dbReference>
<comment type="similarity">
    <text evidence="1 8 10">Belongs to the FtsZ family.</text>
</comment>
<evidence type="ECO:0000256" key="8">
    <source>
        <dbReference type="HAMAP-Rule" id="MF_00909"/>
    </source>
</evidence>
<dbReference type="SMART" id="SM00864">
    <property type="entry name" value="Tubulin"/>
    <property type="match status" value="1"/>
</dbReference>
<keyword evidence="5 8" id="KW-0342">GTP-binding</keyword>
<dbReference type="InterPro" id="IPR003008">
    <property type="entry name" value="Tubulin_FtsZ_GTPase"/>
</dbReference>
<feature type="binding site" evidence="8">
    <location>
        <begin position="100"/>
        <end position="102"/>
    </location>
    <ligand>
        <name>GTP</name>
        <dbReference type="ChEBI" id="CHEBI:37565"/>
    </ligand>
</feature>
<keyword evidence="3 8" id="KW-0132">Cell division</keyword>
<evidence type="ECO:0000313" key="14">
    <source>
        <dbReference type="Proteomes" id="UP000823928"/>
    </source>
</evidence>
<evidence type="ECO:0000256" key="6">
    <source>
        <dbReference type="ARBA" id="ARBA00023210"/>
    </source>
</evidence>
<feature type="domain" description="Tubulin/FtsZ GTPase" evidence="11">
    <location>
        <begin position="5"/>
        <end position="197"/>
    </location>
</feature>
<dbReference type="SMART" id="SM00865">
    <property type="entry name" value="Tubulin_C"/>
    <property type="match status" value="1"/>
</dbReference>
<dbReference type="PANTHER" id="PTHR30314:SF3">
    <property type="entry name" value="MITOCHONDRIAL DIVISION PROTEIN FSZA"/>
    <property type="match status" value="1"/>
</dbReference>
<evidence type="ECO:0000256" key="2">
    <source>
        <dbReference type="ARBA" id="ARBA00022490"/>
    </source>
</evidence>
<evidence type="ECO:0000259" key="12">
    <source>
        <dbReference type="SMART" id="SM00865"/>
    </source>
</evidence>
<keyword evidence="7 8" id="KW-0131">Cell cycle</keyword>
<dbReference type="GO" id="GO:0005525">
    <property type="term" value="F:GTP binding"/>
    <property type="evidence" value="ECO:0007669"/>
    <property type="project" value="UniProtKB-UniRule"/>
</dbReference>
<feature type="binding site" evidence="8">
    <location>
        <position position="135"/>
    </location>
    <ligand>
        <name>GTP</name>
        <dbReference type="ChEBI" id="CHEBI:37565"/>
    </ligand>
</feature>
<dbReference type="SUPFAM" id="SSF52490">
    <property type="entry name" value="Tubulin nucleotide-binding domain-like"/>
    <property type="match status" value="1"/>
</dbReference>
<sequence length="369" mass="38421">MNPTNIKVVGVGGGGGNAVNRMIKSGLSGVEFWLMNTDLQVLEYGQTKNKIQLGAKSTAGLGAGGDPSVGEKAAEEAQQEITEALDGADMVFITAGMGGGTGTGAAPVVAKIAKELGILTIAVVTKPFSWEGRKRQNQANQGLEKLREAVDAVIVVPNDKLLQVVDRQVSLTESFIIVDEVLLRGVQGISDIITVPGLINVDFADVKCVMQASGSALMGIGRGTGEGRAVKAAEIAINSQLLESSINGATGVIVNITGGPDMTLHEISDAANIIHDAVTDDATVIIGTAVNENINNEIQVTVIATGFELKNQAAESAKNEAAIKQMSASDFFASSFNTSAGVQQSNVRRPMPEVSSSFTNIEIPDFLKK</sequence>
<feature type="binding site" evidence="8">
    <location>
        <position position="179"/>
    </location>
    <ligand>
        <name>GTP</name>
        <dbReference type="ChEBI" id="CHEBI:37565"/>
    </ligand>
</feature>
<gene>
    <name evidence="8 13" type="primary">ftsZ</name>
    <name evidence="13" type="ORF">IAC10_00250</name>
</gene>
<keyword evidence="2 8" id="KW-0963">Cytoplasm</keyword>
<comment type="subunit">
    <text evidence="8">Homodimer. Polymerizes to form a dynamic ring structure in a strictly GTP-dependent manner. Interacts directly with several other division proteins.</text>
</comment>
<comment type="caution">
    <text evidence="13">The sequence shown here is derived from an EMBL/GenBank/DDBJ whole genome shotgun (WGS) entry which is preliminary data.</text>
</comment>
<dbReference type="SUPFAM" id="SSF55307">
    <property type="entry name" value="Tubulin C-terminal domain-like"/>
    <property type="match status" value="1"/>
</dbReference>
<feature type="binding site" evidence="8">
    <location>
        <begin position="13"/>
        <end position="17"/>
    </location>
    <ligand>
        <name>GTP</name>
        <dbReference type="ChEBI" id="CHEBI:37565"/>
    </ligand>
</feature>
<dbReference type="InterPro" id="IPR036525">
    <property type="entry name" value="Tubulin/FtsZ_GTPase_sf"/>
</dbReference>
<evidence type="ECO:0000256" key="3">
    <source>
        <dbReference type="ARBA" id="ARBA00022618"/>
    </source>
</evidence>
<reference evidence="13" key="1">
    <citation type="submission" date="2020-10" db="EMBL/GenBank/DDBJ databases">
        <authorList>
            <person name="Gilroy R."/>
        </authorList>
    </citation>
    <scope>NUCLEOTIDE SEQUENCE</scope>
    <source>
        <strain evidence="13">6276</strain>
    </source>
</reference>
<dbReference type="HAMAP" id="MF_00909">
    <property type="entry name" value="FtsZ"/>
    <property type="match status" value="1"/>
</dbReference>
<dbReference type="GO" id="GO:0043093">
    <property type="term" value="P:FtsZ-dependent cytokinesis"/>
    <property type="evidence" value="ECO:0007669"/>
    <property type="project" value="UniProtKB-UniRule"/>
</dbReference>
<dbReference type="InterPro" id="IPR024757">
    <property type="entry name" value="FtsZ_C"/>
</dbReference>
<evidence type="ECO:0000256" key="4">
    <source>
        <dbReference type="ARBA" id="ARBA00022741"/>
    </source>
</evidence>
<evidence type="ECO:0000256" key="7">
    <source>
        <dbReference type="ARBA" id="ARBA00023306"/>
    </source>
</evidence>
<reference evidence="13" key="2">
    <citation type="journal article" date="2021" name="PeerJ">
        <title>Extensive microbial diversity within the chicken gut microbiome revealed by metagenomics and culture.</title>
        <authorList>
            <person name="Gilroy R."/>
            <person name="Ravi A."/>
            <person name="Getino M."/>
            <person name="Pursley I."/>
            <person name="Horton D.L."/>
            <person name="Alikhan N.F."/>
            <person name="Baker D."/>
            <person name="Gharbi K."/>
            <person name="Hall N."/>
            <person name="Watson M."/>
            <person name="Adriaenssens E.M."/>
            <person name="Foster-Nyarko E."/>
            <person name="Jarju S."/>
            <person name="Secka A."/>
            <person name="Antonio M."/>
            <person name="Oren A."/>
            <person name="Chaudhuri R.R."/>
            <person name="La Ragione R."/>
            <person name="Hildebrand F."/>
            <person name="Pallen M.J."/>
        </authorList>
    </citation>
    <scope>NUCLEOTIDE SEQUENCE</scope>
    <source>
        <strain evidence="13">6276</strain>
    </source>
</reference>
<feature type="binding site" evidence="8">
    <location>
        <position position="131"/>
    </location>
    <ligand>
        <name>GTP</name>
        <dbReference type="ChEBI" id="CHEBI:37565"/>
    </ligand>
</feature>
<dbReference type="Gene3D" id="3.40.50.1440">
    <property type="entry name" value="Tubulin/FtsZ, GTPase domain"/>
    <property type="match status" value="1"/>
</dbReference>
<dbReference type="GO" id="GO:0000917">
    <property type="term" value="P:division septum assembly"/>
    <property type="evidence" value="ECO:0007669"/>
    <property type="project" value="UniProtKB-KW"/>
</dbReference>
<dbReference type="AlphaFoldDB" id="A0A9D1EWF1"/>
<dbReference type="Pfam" id="PF00091">
    <property type="entry name" value="Tubulin"/>
    <property type="match status" value="1"/>
</dbReference>
<organism evidence="13 14">
    <name type="scientific">Candidatus Scatousia excrementigallinarum</name>
    <dbReference type="NCBI Taxonomy" id="2840935"/>
    <lineage>
        <taxon>Bacteria</taxon>
        <taxon>Candidatus Scatousia</taxon>
    </lineage>
</organism>
<dbReference type="PROSITE" id="PS01135">
    <property type="entry name" value="FTSZ_2"/>
    <property type="match status" value="1"/>
</dbReference>
<feature type="domain" description="Tubulin/FtsZ 2-layer sandwich" evidence="12">
    <location>
        <begin position="199"/>
        <end position="316"/>
    </location>
</feature>
<dbReference type="Pfam" id="PF12327">
    <property type="entry name" value="FtsZ_C"/>
    <property type="match status" value="1"/>
</dbReference>
<accession>A0A9D1EWF1</accession>
<dbReference type="InterPro" id="IPR018316">
    <property type="entry name" value="Tubulin/FtsZ_2-layer-sand-dom"/>
</dbReference>
<dbReference type="FunFam" id="3.40.50.1440:FF:000023">
    <property type="entry name" value="Cell division protein FtsZ"/>
    <property type="match status" value="1"/>
</dbReference>
<dbReference type="InterPro" id="IPR000158">
    <property type="entry name" value="Cell_div_FtsZ"/>
</dbReference>
<comment type="function">
    <text evidence="8 10">Essential cell division protein that forms a contractile ring structure (Z ring) at the future cell division site. The regulation of the ring assembly controls the timing and the location of cell division. One of the functions of the FtsZ ring is to recruit other cell division proteins to the septum to produce a new cell wall between the dividing cells. Binds GTP and shows GTPase activity.</text>
</comment>
<dbReference type="NCBIfam" id="TIGR00065">
    <property type="entry name" value="ftsZ"/>
    <property type="match status" value="1"/>
</dbReference>
<protein>
    <recommendedName>
        <fullName evidence="8 9">Cell division protein FtsZ</fullName>
    </recommendedName>
</protein>
<dbReference type="Proteomes" id="UP000823928">
    <property type="component" value="Unassembled WGS sequence"/>
</dbReference>
<dbReference type="PANTHER" id="PTHR30314">
    <property type="entry name" value="CELL DIVISION PROTEIN FTSZ-RELATED"/>
    <property type="match status" value="1"/>
</dbReference>
<dbReference type="PROSITE" id="PS01134">
    <property type="entry name" value="FTSZ_1"/>
    <property type="match status" value="1"/>
</dbReference>
<dbReference type="GO" id="GO:0005737">
    <property type="term" value="C:cytoplasm"/>
    <property type="evidence" value="ECO:0007669"/>
    <property type="project" value="UniProtKB-SubCell"/>
</dbReference>
<evidence type="ECO:0000313" key="13">
    <source>
        <dbReference type="EMBL" id="HIS35048.1"/>
    </source>
</evidence>
<name>A0A9D1EWF1_9BACT</name>
<dbReference type="GO" id="GO:0051258">
    <property type="term" value="P:protein polymerization"/>
    <property type="evidence" value="ECO:0007669"/>
    <property type="project" value="UniProtKB-UniRule"/>
</dbReference>
<dbReference type="InterPro" id="IPR037103">
    <property type="entry name" value="Tubulin/FtsZ-like_C"/>
</dbReference>